<evidence type="ECO:0000313" key="10">
    <source>
        <dbReference type="EMBL" id="WCT79072.1"/>
    </source>
</evidence>
<proteinExistence type="inferred from homology"/>
<dbReference type="EC" id="3.1.-.-" evidence="8"/>
<dbReference type="PANTHER" id="PTHR33653:SF1">
    <property type="entry name" value="RIBONUCLEASE VAPC2"/>
    <property type="match status" value="1"/>
</dbReference>
<feature type="domain" description="PIN" evidence="9">
    <location>
        <begin position="3"/>
        <end position="129"/>
    </location>
</feature>
<keyword evidence="3 8" id="KW-0540">Nuclease</keyword>
<dbReference type="EMBL" id="CP117418">
    <property type="protein sequence ID" value="WCT79072.1"/>
    <property type="molecule type" value="Genomic_DNA"/>
</dbReference>
<dbReference type="SUPFAM" id="SSF88723">
    <property type="entry name" value="PIN domain-like"/>
    <property type="match status" value="1"/>
</dbReference>
<dbReference type="RefSeq" id="WP_273619364.1">
    <property type="nucleotide sequence ID" value="NZ_CP117418.1"/>
</dbReference>
<dbReference type="Pfam" id="PF01850">
    <property type="entry name" value="PIN"/>
    <property type="match status" value="1"/>
</dbReference>
<dbReference type="PANTHER" id="PTHR33653">
    <property type="entry name" value="RIBONUCLEASE VAPC2"/>
    <property type="match status" value="1"/>
</dbReference>
<keyword evidence="5 8" id="KW-0378">Hydrolase</keyword>
<evidence type="ECO:0000256" key="4">
    <source>
        <dbReference type="ARBA" id="ARBA00022723"/>
    </source>
</evidence>
<comment type="function">
    <text evidence="8">Toxic component of a toxin-antitoxin (TA) system. An RNase.</text>
</comment>
<dbReference type="InterPro" id="IPR022907">
    <property type="entry name" value="VapC_family"/>
</dbReference>
<dbReference type="CDD" id="cd18746">
    <property type="entry name" value="PIN_VapC4-5_FitB-like"/>
    <property type="match status" value="1"/>
</dbReference>
<dbReference type="InterPro" id="IPR050556">
    <property type="entry name" value="Type_II_TA_system_RNase"/>
</dbReference>
<feature type="binding site" evidence="8">
    <location>
        <position position="104"/>
    </location>
    <ligand>
        <name>Mg(2+)</name>
        <dbReference type="ChEBI" id="CHEBI:18420"/>
    </ligand>
</feature>
<evidence type="ECO:0000256" key="8">
    <source>
        <dbReference type="HAMAP-Rule" id="MF_00265"/>
    </source>
</evidence>
<sequence length="138" mass="15349">MFLLDTNVISESRKLHSGKADENVVRWLRATSPAQTFLSVFTVFELELGVRLKERQDAAQGQALRRWLETTVLPGFADRVLEPGADVARRCAALHVPDPASERDAWIAATALEHGLTVVTRNVADFERTGVALLNPWE</sequence>
<evidence type="ECO:0000259" key="9">
    <source>
        <dbReference type="Pfam" id="PF01850"/>
    </source>
</evidence>
<keyword evidence="6 8" id="KW-0460">Magnesium</keyword>
<name>A0ABY7U0L9_9SPHN</name>
<keyword evidence="10" id="KW-0614">Plasmid</keyword>
<evidence type="ECO:0000256" key="2">
    <source>
        <dbReference type="ARBA" id="ARBA00022649"/>
    </source>
</evidence>
<keyword evidence="2 8" id="KW-1277">Toxin-antitoxin system</keyword>
<protein>
    <recommendedName>
        <fullName evidence="8">Ribonuclease VapC</fullName>
        <shortName evidence="8">RNase VapC</shortName>
        <ecNumber evidence="8">3.1.-.-</ecNumber>
    </recommendedName>
    <alternativeName>
        <fullName evidence="8">Toxin VapC</fullName>
    </alternativeName>
</protein>
<dbReference type="InterPro" id="IPR029060">
    <property type="entry name" value="PIN-like_dom_sf"/>
</dbReference>
<comment type="similarity">
    <text evidence="7 8">Belongs to the PINc/VapC protein family.</text>
</comment>
<dbReference type="HAMAP" id="MF_00265">
    <property type="entry name" value="VapC_Nob1"/>
    <property type="match status" value="1"/>
</dbReference>
<dbReference type="Gene3D" id="3.40.50.1010">
    <property type="entry name" value="5'-nuclease"/>
    <property type="match status" value="1"/>
</dbReference>
<evidence type="ECO:0000256" key="7">
    <source>
        <dbReference type="ARBA" id="ARBA00038093"/>
    </source>
</evidence>
<evidence type="ECO:0000256" key="1">
    <source>
        <dbReference type="ARBA" id="ARBA00001946"/>
    </source>
</evidence>
<keyword evidence="11" id="KW-1185">Reference proteome</keyword>
<comment type="cofactor">
    <cofactor evidence="1 8">
        <name>Mg(2+)</name>
        <dbReference type="ChEBI" id="CHEBI:18420"/>
    </cofactor>
</comment>
<gene>
    <name evidence="8" type="primary">vapC</name>
    <name evidence="10" type="ORF">PQ457_18845</name>
</gene>
<evidence type="ECO:0000313" key="11">
    <source>
        <dbReference type="Proteomes" id="UP001218231"/>
    </source>
</evidence>
<keyword evidence="8" id="KW-0800">Toxin</keyword>
<organism evidence="10 11">
    <name type="scientific">Novosphingobium humi</name>
    <dbReference type="NCBI Taxonomy" id="2282397"/>
    <lineage>
        <taxon>Bacteria</taxon>
        <taxon>Pseudomonadati</taxon>
        <taxon>Pseudomonadota</taxon>
        <taxon>Alphaproteobacteria</taxon>
        <taxon>Sphingomonadales</taxon>
        <taxon>Sphingomonadaceae</taxon>
        <taxon>Novosphingobium</taxon>
    </lineage>
</organism>
<feature type="binding site" evidence="8">
    <location>
        <position position="5"/>
    </location>
    <ligand>
        <name>Mg(2+)</name>
        <dbReference type="ChEBI" id="CHEBI:18420"/>
    </ligand>
</feature>
<accession>A0ABY7U0L9</accession>
<reference evidence="10 11" key="1">
    <citation type="submission" date="2023-02" db="EMBL/GenBank/DDBJ databases">
        <title>Genome sequence of Novosphingobium humi KACC 19094.</title>
        <authorList>
            <person name="Kim S."/>
            <person name="Heo J."/>
            <person name="Kwon S.-W."/>
        </authorList>
    </citation>
    <scope>NUCLEOTIDE SEQUENCE [LARGE SCALE GENOMIC DNA]</scope>
    <source>
        <strain evidence="10 11">KACC 19094</strain>
        <plasmid evidence="10 11">unnamed1</plasmid>
    </source>
</reference>
<dbReference type="InterPro" id="IPR002716">
    <property type="entry name" value="PIN_dom"/>
</dbReference>
<geneLocation type="plasmid" evidence="10 11">
    <name>unnamed1</name>
</geneLocation>
<evidence type="ECO:0000256" key="5">
    <source>
        <dbReference type="ARBA" id="ARBA00022801"/>
    </source>
</evidence>
<dbReference type="Proteomes" id="UP001218231">
    <property type="component" value="Plasmid unnamed1"/>
</dbReference>
<evidence type="ECO:0000256" key="3">
    <source>
        <dbReference type="ARBA" id="ARBA00022722"/>
    </source>
</evidence>
<evidence type="ECO:0000256" key="6">
    <source>
        <dbReference type="ARBA" id="ARBA00022842"/>
    </source>
</evidence>
<keyword evidence="4 8" id="KW-0479">Metal-binding</keyword>